<reference evidence="3 4" key="2">
    <citation type="journal article" date="2021" name="J. Hered.">
        <title>Feather Gene Expression Elucidates the Developmental Basis of Plumage Iridescence in African Starlings.</title>
        <authorList>
            <person name="Rubenstein D.R."/>
            <person name="Corvelo A."/>
            <person name="MacManes M.D."/>
            <person name="Maia R."/>
            <person name="Narzisi G."/>
            <person name="Rousaki A."/>
            <person name="Vandenabeele P."/>
            <person name="Shawkey M.D."/>
            <person name="Solomon J."/>
        </authorList>
    </citation>
    <scope>NUCLEOTIDE SEQUENCE [LARGE SCALE GENOMIC DNA]</scope>
    <source>
        <strain evidence="3">SS15</strain>
    </source>
</reference>
<name>A0A835NH19_9PASS</name>
<sequence>MQQIKRDLYHGRLLCKTSDAALLAAYILQGKAPVPFSSQEPSHPCSTPGTLQGWGGGIRAGSGRLPGWGCTLCSAPAALPHWSCLPPAEIGDYDPGKHPEGYSSKFQFFPKHSEKLERKIAEIHKSELRYRS</sequence>
<dbReference type="PANTHER" id="PTHR23280:SF5">
    <property type="entry name" value="FERM DOMAIN-CONTAINING PROTEIN 5"/>
    <property type="match status" value="1"/>
</dbReference>
<accession>A0A835NH19</accession>
<proteinExistence type="predicted"/>
<dbReference type="AlphaFoldDB" id="A0A835NH19"/>
<dbReference type="InterPro" id="IPR019748">
    <property type="entry name" value="FERM_central"/>
</dbReference>
<keyword evidence="4" id="KW-1185">Reference proteome</keyword>
<evidence type="ECO:0000259" key="1">
    <source>
        <dbReference type="PROSITE" id="PS50057"/>
    </source>
</evidence>
<dbReference type="InterPro" id="IPR035963">
    <property type="entry name" value="FERM_2"/>
</dbReference>
<feature type="domain" description="FERM" evidence="1">
    <location>
        <begin position="1"/>
        <end position="132"/>
    </location>
</feature>
<evidence type="ECO:0000313" key="4">
    <source>
        <dbReference type="Proteomes" id="UP000618051"/>
    </source>
</evidence>
<evidence type="ECO:0000313" key="2">
    <source>
        <dbReference type="EMBL" id="KAG0114985.1"/>
    </source>
</evidence>
<dbReference type="SUPFAM" id="SSF47031">
    <property type="entry name" value="Second domain of FERM"/>
    <property type="match status" value="2"/>
</dbReference>
<dbReference type="InterPro" id="IPR014352">
    <property type="entry name" value="FERM/acyl-CoA-bd_prot_sf"/>
</dbReference>
<dbReference type="GO" id="GO:0005856">
    <property type="term" value="C:cytoskeleton"/>
    <property type="evidence" value="ECO:0007669"/>
    <property type="project" value="TreeGrafter"/>
</dbReference>
<dbReference type="PANTHER" id="PTHR23280">
    <property type="entry name" value="4.1 G PROTEIN"/>
    <property type="match status" value="1"/>
</dbReference>
<comment type="caution">
    <text evidence="2">The sequence shown here is derived from an EMBL/GenBank/DDBJ whole genome shotgun (WGS) entry which is preliminary data.</text>
</comment>
<dbReference type="EMBL" id="JADDUC010000247">
    <property type="protein sequence ID" value="KAG0114985.1"/>
    <property type="molecule type" value="Genomic_DNA"/>
</dbReference>
<organism evidence="2">
    <name type="scientific">Lamprotornis superbus</name>
    <dbReference type="NCBI Taxonomy" id="245042"/>
    <lineage>
        <taxon>Eukaryota</taxon>
        <taxon>Metazoa</taxon>
        <taxon>Chordata</taxon>
        <taxon>Craniata</taxon>
        <taxon>Vertebrata</taxon>
        <taxon>Euteleostomi</taxon>
        <taxon>Archelosauria</taxon>
        <taxon>Archosauria</taxon>
        <taxon>Dinosauria</taxon>
        <taxon>Saurischia</taxon>
        <taxon>Theropoda</taxon>
        <taxon>Coelurosauria</taxon>
        <taxon>Aves</taxon>
        <taxon>Neognathae</taxon>
        <taxon>Neoaves</taxon>
        <taxon>Telluraves</taxon>
        <taxon>Australaves</taxon>
        <taxon>Passeriformes</taxon>
        <taxon>Sturnidae</taxon>
        <taxon>Lamprotornis</taxon>
    </lineage>
</organism>
<protein>
    <recommendedName>
        <fullName evidence="1">FERM domain-containing protein</fullName>
    </recommendedName>
</protein>
<dbReference type="OrthoDB" id="6266673at2759"/>
<dbReference type="Proteomes" id="UP000618051">
    <property type="component" value="Unassembled WGS sequence"/>
</dbReference>
<dbReference type="Gene3D" id="1.20.80.10">
    <property type="match status" value="1"/>
</dbReference>
<dbReference type="PROSITE" id="PS50057">
    <property type="entry name" value="FERM_3"/>
    <property type="match status" value="1"/>
</dbReference>
<dbReference type="EMBL" id="JADDUC020000013">
    <property type="protein sequence ID" value="KAI1235292.1"/>
    <property type="molecule type" value="Genomic_DNA"/>
</dbReference>
<dbReference type="GO" id="GO:0031032">
    <property type="term" value="P:actomyosin structure organization"/>
    <property type="evidence" value="ECO:0007669"/>
    <property type="project" value="TreeGrafter"/>
</dbReference>
<dbReference type="CDD" id="cd14473">
    <property type="entry name" value="FERM_B-lobe"/>
    <property type="match status" value="1"/>
</dbReference>
<evidence type="ECO:0000313" key="3">
    <source>
        <dbReference type="EMBL" id="KAI1235292.1"/>
    </source>
</evidence>
<dbReference type="InterPro" id="IPR000299">
    <property type="entry name" value="FERM_domain"/>
</dbReference>
<gene>
    <name evidence="3" type="ORF">IHE44_0002935</name>
    <name evidence="2" type="ORF">IHE44_006915</name>
</gene>
<reference evidence="2" key="1">
    <citation type="submission" date="2020-10" db="EMBL/GenBank/DDBJ databases">
        <title>Feather gene expression reveals the developmental basis of iridescence in African starlings.</title>
        <authorList>
            <person name="Rubenstein D.R."/>
        </authorList>
    </citation>
    <scope>NUCLEOTIDE SEQUENCE</scope>
    <source>
        <strain evidence="2">SS15</strain>
        <tissue evidence="2">Liver</tissue>
    </source>
</reference>
<reference evidence="3" key="3">
    <citation type="submission" date="2022-01" db="EMBL/GenBank/DDBJ databases">
        <authorList>
            <person name="Rubenstein D.R."/>
        </authorList>
    </citation>
    <scope>NUCLEOTIDE SEQUENCE</scope>
    <source>
        <strain evidence="3">SS15</strain>
        <tissue evidence="3">Liver</tissue>
    </source>
</reference>